<dbReference type="VEuPathDB" id="FungiDB:RhiirFUN_006832"/>
<evidence type="ECO:0000313" key="3">
    <source>
        <dbReference type="Proteomes" id="UP000234323"/>
    </source>
</evidence>
<dbReference type="EMBL" id="LLXI01000187">
    <property type="protein sequence ID" value="PKY42235.1"/>
    <property type="molecule type" value="Genomic_DNA"/>
</dbReference>
<reference evidence="2 3" key="1">
    <citation type="submission" date="2015-10" db="EMBL/GenBank/DDBJ databases">
        <title>Genome analyses suggest a sexual origin of heterokaryosis in a supposedly ancient asexual fungus.</title>
        <authorList>
            <person name="Ropars J."/>
            <person name="Sedzielewska K."/>
            <person name="Noel J."/>
            <person name="Charron P."/>
            <person name="Farinelli L."/>
            <person name="Marton T."/>
            <person name="Kruger M."/>
            <person name="Pelin A."/>
            <person name="Brachmann A."/>
            <person name="Corradi N."/>
        </authorList>
    </citation>
    <scope>NUCLEOTIDE SEQUENCE [LARGE SCALE GENOMIC DNA]</scope>
    <source>
        <strain evidence="2 3">A4</strain>
    </source>
</reference>
<organism evidence="2 3">
    <name type="scientific">Rhizophagus irregularis</name>
    <dbReference type="NCBI Taxonomy" id="588596"/>
    <lineage>
        <taxon>Eukaryota</taxon>
        <taxon>Fungi</taxon>
        <taxon>Fungi incertae sedis</taxon>
        <taxon>Mucoromycota</taxon>
        <taxon>Glomeromycotina</taxon>
        <taxon>Glomeromycetes</taxon>
        <taxon>Glomerales</taxon>
        <taxon>Glomeraceae</taxon>
        <taxon>Rhizophagus</taxon>
    </lineage>
</organism>
<dbReference type="AlphaFoldDB" id="A0A2I1G6I0"/>
<keyword evidence="1" id="KW-0732">Signal</keyword>
<name>A0A2I1G6I0_9GLOM</name>
<accession>A0A2I1G6I0</accession>
<dbReference type="VEuPathDB" id="FungiDB:RhiirA1_413389"/>
<feature type="signal peptide" evidence="1">
    <location>
        <begin position="1"/>
        <end position="23"/>
    </location>
</feature>
<feature type="chain" id="PRO_5014133600" evidence="1">
    <location>
        <begin position="24"/>
        <end position="127"/>
    </location>
</feature>
<evidence type="ECO:0000256" key="1">
    <source>
        <dbReference type="SAM" id="SignalP"/>
    </source>
</evidence>
<dbReference type="VEuPathDB" id="FungiDB:FUN_004675"/>
<protein>
    <submittedName>
        <fullName evidence="2">Uncharacterized protein</fullName>
    </submittedName>
</protein>
<dbReference type="Proteomes" id="UP000234323">
    <property type="component" value="Unassembled WGS sequence"/>
</dbReference>
<proteinExistence type="predicted"/>
<evidence type="ECO:0000313" key="2">
    <source>
        <dbReference type="EMBL" id="PKY42235.1"/>
    </source>
</evidence>
<sequence length="127" mass="15228">MNSFLFTNIVLSFVIFFIKEIYSAEIKIYNGEEEPKINVTIIPYYEIYPLWSEQEIRWESYYVTYVNLHNNNNNNNPVKFVVQDSWLGGNLTNYYVQVNLLNDTKIYGRSFSFKIAKSIIKKRKRIF</sequence>
<comment type="caution">
    <text evidence="2">The sequence shown here is derived from an EMBL/GenBank/DDBJ whole genome shotgun (WGS) entry which is preliminary data.</text>
</comment>
<gene>
    <name evidence="2" type="ORF">RhiirA4_397118</name>
</gene>
<keyword evidence="3" id="KW-1185">Reference proteome</keyword>